<accession>A0A3B0XHW9</accession>
<name>A0A3B0XHW9_9ZZZZ</name>
<evidence type="ECO:0000313" key="1">
    <source>
        <dbReference type="EMBL" id="VAW56206.1"/>
    </source>
</evidence>
<organism evidence="1">
    <name type="scientific">hydrothermal vent metagenome</name>
    <dbReference type="NCBI Taxonomy" id="652676"/>
    <lineage>
        <taxon>unclassified sequences</taxon>
        <taxon>metagenomes</taxon>
        <taxon>ecological metagenomes</taxon>
    </lineage>
</organism>
<proteinExistence type="predicted"/>
<reference evidence="1" key="1">
    <citation type="submission" date="2018-06" db="EMBL/GenBank/DDBJ databases">
        <authorList>
            <person name="Zhirakovskaya E."/>
        </authorList>
    </citation>
    <scope>NUCLEOTIDE SEQUENCE</scope>
</reference>
<protein>
    <submittedName>
        <fullName evidence="1">Uncharacterized protein</fullName>
    </submittedName>
</protein>
<gene>
    <name evidence="1" type="ORF">MNBD_GAMMA07-2446</name>
</gene>
<sequence length="174" mass="19937">MIIPPEITHPKQVPEKFTLLATVVDPFDKDRDYLFLKYQKILVIFTGHNRKNLETGEIKYSFYQACFPMGALTWVMKMLDFFFTPPKDGGLAAGKIATTEQVDGEKLMFTRGMCVGGPDHGGYMLENLSRINYGRKPDSQSYQGFDFPDPFLFDGGLMEFWQDLAAKYERGEFD</sequence>
<dbReference type="EMBL" id="UOFF01000195">
    <property type="protein sequence ID" value="VAW56206.1"/>
    <property type="molecule type" value="Genomic_DNA"/>
</dbReference>
<dbReference type="AlphaFoldDB" id="A0A3B0XHW9"/>